<dbReference type="AlphaFoldDB" id="A0A4C1SG64"/>
<keyword evidence="3" id="KW-1185">Reference proteome</keyword>
<dbReference type="OrthoDB" id="8196546at2759"/>
<keyword evidence="1" id="KW-0812">Transmembrane</keyword>
<gene>
    <name evidence="2" type="ORF">EVAR_74396_1</name>
</gene>
<evidence type="ECO:0008006" key="4">
    <source>
        <dbReference type="Google" id="ProtNLM"/>
    </source>
</evidence>
<organism evidence="2 3">
    <name type="scientific">Eumeta variegata</name>
    <name type="common">Bagworm moth</name>
    <name type="synonym">Eumeta japonica</name>
    <dbReference type="NCBI Taxonomy" id="151549"/>
    <lineage>
        <taxon>Eukaryota</taxon>
        <taxon>Metazoa</taxon>
        <taxon>Ecdysozoa</taxon>
        <taxon>Arthropoda</taxon>
        <taxon>Hexapoda</taxon>
        <taxon>Insecta</taxon>
        <taxon>Pterygota</taxon>
        <taxon>Neoptera</taxon>
        <taxon>Endopterygota</taxon>
        <taxon>Lepidoptera</taxon>
        <taxon>Glossata</taxon>
        <taxon>Ditrysia</taxon>
        <taxon>Tineoidea</taxon>
        <taxon>Psychidae</taxon>
        <taxon>Oiketicinae</taxon>
        <taxon>Eumeta</taxon>
    </lineage>
</organism>
<comment type="caution">
    <text evidence="2">The sequence shown here is derived from an EMBL/GenBank/DDBJ whole genome shotgun (WGS) entry which is preliminary data.</text>
</comment>
<evidence type="ECO:0000313" key="2">
    <source>
        <dbReference type="EMBL" id="GBP00100.1"/>
    </source>
</evidence>
<sequence length="263" mass="29216">MNELSIKCLLYADDQVILALSAGELQKIVNKMNDSVKKRDTKVNVIKTKRKHENRISTVEVRSLCNTRMYRVSLNGRCRNSKRKRAVWQSSIRATGQQVISATHGNSKAKRSHQDVAGLLGRNITFGERISGLVEGRNDILELSQKSLKNIRRPVPAPIGRALAFGECVAAFRAAFLISFRAAICAAPRRQPTGDQAGVSRIASVSVDALASRSQSYRLVYRAPPMHLLIYFILYVLLLATSGPVRCQDRCATPFWIMSGCKT</sequence>
<protein>
    <recommendedName>
        <fullName evidence="4">Reverse transcriptase domain-containing protein</fullName>
    </recommendedName>
</protein>
<reference evidence="2 3" key="1">
    <citation type="journal article" date="2019" name="Commun. Biol.">
        <title>The bagworm genome reveals a unique fibroin gene that provides high tensile strength.</title>
        <authorList>
            <person name="Kono N."/>
            <person name="Nakamura H."/>
            <person name="Ohtoshi R."/>
            <person name="Tomita M."/>
            <person name="Numata K."/>
            <person name="Arakawa K."/>
        </authorList>
    </citation>
    <scope>NUCLEOTIDE SEQUENCE [LARGE SCALE GENOMIC DNA]</scope>
</reference>
<dbReference type="EMBL" id="BGZK01000004">
    <property type="protein sequence ID" value="GBP00100.1"/>
    <property type="molecule type" value="Genomic_DNA"/>
</dbReference>
<accession>A0A4C1SG64</accession>
<feature type="transmembrane region" description="Helical" evidence="1">
    <location>
        <begin position="228"/>
        <end position="245"/>
    </location>
</feature>
<evidence type="ECO:0000313" key="3">
    <source>
        <dbReference type="Proteomes" id="UP000299102"/>
    </source>
</evidence>
<evidence type="ECO:0000256" key="1">
    <source>
        <dbReference type="SAM" id="Phobius"/>
    </source>
</evidence>
<proteinExistence type="predicted"/>
<keyword evidence="1" id="KW-0472">Membrane</keyword>
<keyword evidence="1" id="KW-1133">Transmembrane helix</keyword>
<dbReference type="Proteomes" id="UP000299102">
    <property type="component" value="Unassembled WGS sequence"/>
</dbReference>
<name>A0A4C1SG64_EUMVA</name>